<dbReference type="PANTHER" id="PTHR34216:SF3">
    <property type="entry name" value="POLY-BETA-1,6-N-ACETYL-D-GLUCOSAMINE N-DEACETYLASE"/>
    <property type="match status" value="1"/>
</dbReference>
<dbReference type="PROSITE" id="PS51677">
    <property type="entry name" value="NODB"/>
    <property type="match status" value="1"/>
</dbReference>
<name>A0A644TMK4_9ZZZZ</name>
<evidence type="ECO:0000256" key="2">
    <source>
        <dbReference type="ARBA" id="ARBA00022729"/>
    </source>
</evidence>
<sequence length="249" mass="27985">MNKILALCAFLVVSLFIWSFIPTSGVPIIAYHRVNDDHEIYSVSPTEFDGQMRYLAERGYTAVSLAELINAREGKGNLPDKPIVITFDDGYADNLLNALPILEKYRLKATVFIISSSVGQETYLTWDQIRELQARQTEIGSHTASHAALSELELQGRESEVRTSKGVLEQQLGTPVEFLAYPFGKYDAAMPDILQQAGYRGACTGVTGLNFIATNQYLLKRVNVPQPKYDLWEFRARLLRAHLYAKFGM</sequence>
<dbReference type="SUPFAM" id="SSF88713">
    <property type="entry name" value="Glycoside hydrolase/deacetylase"/>
    <property type="match status" value="1"/>
</dbReference>
<protein>
    <recommendedName>
        <fullName evidence="3">NodB homology domain-containing protein</fullName>
    </recommendedName>
</protein>
<evidence type="ECO:0000259" key="3">
    <source>
        <dbReference type="PROSITE" id="PS51677"/>
    </source>
</evidence>
<dbReference type="GO" id="GO:0016810">
    <property type="term" value="F:hydrolase activity, acting on carbon-nitrogen (but not peptide) bonds"/>
    <property type="evidence" value="ECO:0007669"/>
    <property type="project" value="InterPro"/>
</dbReference>
<evidence type="ECO:0000313" key="4">
    <source>
        <dbReference type="EMBL" id="MPL67889.1"/>
    </source>
</evidence>
<reference evidence="4" key="1">
    <citation type="submission" date="2019-08" db="EMBL/GenBank/DDBJ databases">
        <authorList>
            <person name="Kucharzyk K."/>
            <person name="Murdoch R.W."/>
            <person name="Higgins S."/>
            <person name="Loffler F."/>
        </authorList>
    </citation>
    <scope>NUCLEOTIDE SEQUENCE</scope>
</reference>
<organism evidence="4">
    <name type="scientific">bioreactor metagenome</name>
    <dbReference type="NCBI Taxonomy" id="1076179"/>
    <lineage>
        <taxon>unclassified sequences</taxon>
        <taxon>metagenomes</taxon>
        <taxon>ecological metagenomes</taxon>
    </lineage>
</organism>
<accession>A0A644TMK4</accession>
<dbReference type="AlphaFoldDB" id="A0A644TMK4"/>
<dbReference type="InterPro" id="IPR002509">
    <property type="entry name" value="NODB_dom"/>
</dbReference>
<comment type="subcellular location">
    <subcellularLocation>
        <location evidence="1">Secreted</location>
    </subcellularLocation>
</comment>
<dbReference type="InterPro" id="IPR051398">
    <property type="entry name" value="Polysacch_Deacetylase"/>
</dbReference>
<dbReference type="Pfam" id="PF01522">
    <property type="entry name" value="Polysacc_deac_1"/>
    <property type="match status" value="1"/>
</dbReference>
<gene>
    <name evidence="4" type="ORF">SDC9_13592</name>
</gene>
<dbReference type="GO" id="GO:0005975">
    <property type="term" value="P:carbohydrate metabolic process"/>
    <property type="evidence" value="ECO:0007669"/>
    <property type="project" value="InterPro"/>
</dbReference>
<proteinExistence type="predicted"/>
<dbReference type="GO" id="GO:0005576">
    <property type="term" value="C:extracellular region"/>
    <property type="evidence" value="ECO:0007669"/>
    <property type="project" value="UniProtKB-SubCell"/>
</dbReference>
<dbReference type="PANTHER" id="PTHR34216">
    <property type="match status" value="1"/>
</dbReference>
<dbReference type="InterPro" id="IPR011330">
    <property type="entry name" value="Glyco_hydro/deAcase_b/a-brl"/>
</dbReference>
<dbReference type="CDD" id="cd10918">
    <property type="entry name" value="CE4_NodB_like_5s_6s"/>
    <property type="match status" value="1"/>
</dbReference>
<keyword evidence="2" id="KW-0732">Signal</keyword>
<evidence type="ECO:0000256" key="1">
    <source>
        <dbReference type="ARBA" id="ARBA00004613"/>
    </source>
</evidence>
<dbReference type="Gene3D" id="3.20.20.370">
    <property type="entry name" value="Glycoside hydrolase/deacetylase"/>
    <property type="match status" value="1"/>
</dbReference>
<comment type="caution">
    <text evidence="4">The sequence shown here is derived from an EMBL/GenBank/DDBJ whole genome shotgun (WGS) entry which is preliminary data.</text>
</comment>
<feature type="domain" description="NodB homology" evidence="3">
    <location>
        <begin position="81"/>
        <end position="249"/>
    </location>
</feature>
<dbReference type="EMBL" id="VSSQ01000039">
    <property type="protein sequence ID" value="MPL67889.1"/>
    <property type="molecule type" value="Genomic_DNA"/>
</dbReference>